<keyword evidence="1" id="KW-0472">Membrane</keyword>
<dbReference type="InterPro" id="IPR003675">
    <property type="entry name" value="Rce1/LyrA-like_dom"/>
</dbReference>
<feature type="transmembrane region" description="Helical" evidence="1">
    <location>
        <begin position="9"/>
        <end position="26"/>
    </location>
</feature>
<dbReference type="Pfam" id="PF02517">
    <property type="entry name" value="Rce1-like"/>
    <property type="match status" value="1"/>
</dbReference>
<evidence type="ECO:0000313" key="4">
    <source>
        <dbReference type="Proteomes" id="UP001501692"/>
    </source>
</evidence>
<keyword evidence="1" id="KW-1133">Transmembrane helix</keyword>
<sequence>MQSIPYKCFELFLVFILIPVSFTINYSPWIKLGIGFFGFVYVIYVLLKVENLKFKISKHLNWKIFWKTTIIKFAIIALITTVFVWTTNSKLLFNVMLNKPLQWLVILFIYSFFSVYPQELIYRTFFFKRYSMLFKSDNLFVFINAILFSLAHIFFKSSLVLFLTFLGGLLFAITYKQTKSTVLVSIEHAIYGCWLFTVGMGTMLGFPS</sequence>
<protein>
    <recommendedName>
        <fullName evidence="2">CAAX prenyl protease 2/Lysostaphin resistance protein A-like domain-containing protein</fullName>
    </recommendedName>
</protein>
<name>A0ABP9HMG2_9FLAO</name>
<organism evidence="3 4">
    <name type="scientific">Algibacter aquimarinus</name>
    <dbReference type="NCBI Taxonomy" id="1136748"/>
    <lineage>
        <taxon>Bacteria</taxon>
        <taxon>Pseudomonadati</taxon>
        <taxon>Bacteroidota</taxon>
        <taxon>Flavobacteriia</taxon>
        <taxon>Flavobacteriales</taxon>
        <taxon>Flavobacteriaceae</taxon>
        <taxon>Algibacter</taxon>
    </lineage>
</organism>
<feature type="transmembrane region" description="Helical" evidence="1">
    <location>
        <begin position="189"/>
        <end position="206"/>
    </location>
</feature>
<gene>
    <name evidence="3" type="ORF">GCM10023315_25970</name>
</gene>
<evidence type="ECO:0000256" key="1">
    <source>
        <dbReference type="SAM" id="Phobius"/>
    </source>
</evidence>
<keyword evidence="4" id="KW-1185">Reference proteome</keyword>
<feature type="transmembrane region" description="Helical" evidence="1">
    <location>
        <begin position="100"/>
        <end position="117"/>
    </location>
</feature>
<feature type="transmembrane region" description="Helical" evidence="1">
    <location>
        <begin position="161"/>
        <end position="177"/>
    </location>
</feature>
<keyword evidence="1" id="KW-0812">Transmembrane</keyword>
<proteinExistence type="predicted"/>
<comment type="caution">
    <text evidence="3">The sequence shown here is derived from an EMBL/GenBank/DDBJ whole genome shotgun (WGS) entry which is preliminary data.</text>
</comment>
<feature type="transmembrane region" description="Helical" evidence="1">
    <location>
        <begin position="70"/>
        <end position="88"/>
    </location>
</feature>
<evidence type="ECO:0000259" key="2">
    <source>
        <dbReference type="Pfam" id="PF02517"/>
    </source>
</evidence>
<dbReference type="EMBL" id="BAABJK010000009">
    <property type="protein sequence ID" value="GAA4974275.1"/>
    <property type="molecule type" value="Genomic_DNA"/>
</dbReference>
<accession>A0ABP9HMG2</accession>
<evidence type="ECO:0000313" key="3">
    <source>
        <dbReference type="EMBL" id="GAA4974275.1"/>
    </source>
</evidence>
<dbReference type="Proteomes" id="UP001501692">
    <property type="component" value="Unassembled WGS sequence"/>
</dbReference>
<reference evidence="4" key="1">
    <citation type="journal article" date="2019" name="Int. J. Syst. Evol. Microbiol.">
        <title>The Global Catalogue of Microorganisms (GCM) 10K type strain sequencing project: providing services to taxonomists for standard genome sequencing and annotation.</title>
        <authorList>
            <consortium name="The Broad Institute Genomics Platform"/>
            <consortium name="The Broad Institute Genome Sequencing Center for Infectious Disease"/>
            <person name="Wu L."/>
            <person name="Ma J."/>
        </authorList>
    </citation>
    <scope>NUCLEOTIDE SEQUENCE [LARGE SCALE GENOMIC DNA]</scope>
    <source>
        <strain evidence="4">JCM 18287</strain>
    </source>
</reference>
<feature type="transmembrane region" description="Helical" evidence="1">
    <location>
        <begin position="138"/>
        <end position="155"/>
    </location>
</feature>
<feature type="domain" description="CAAX prenyl protease 2/Lysostaphin resistance protein A-like" evidence="2">
    <location>
        <begin position="102"/>
        <end position="191"/>
    </location>
</feature>
<feature type="transmembrane region" description="Helical" evidence="1">
    <location>
        <begin position="32"/>
        <end position="49"/>
    </location>
</feature>